<sequence>MELKVFKDTLAAYGGRWEGRQELPVETEILIPDYLPAVFKIVKCRVEPILLQNRVAGARWQCEGFLRCTVYYQSDEPGCRLYRVEQKFAFEKSVELPAGSYAEGPAQTWGELEYCNCRAVSEHRIDLRGAYILCGAVLARRECELLTSLADCGIEQRARTLRGMQRVAAEEKTLTASAVLPMPEAGATVLEIGGHFALGEASLQTGQASVQGVLQVQVCCQPAGEEQLTVRTKEIPVQQTVDLPGVTAEDTCVAWGEIQACTLAAPDAGEEGALSLGWKLHVEVWRETACTVVADAYSTLYQTQTVQTACKLLNKTADLAERVSVVLQDELPDPELTVTGCFVTLGKAVPMAVQDAGAAAQFCLCGKGTAHVLCADARGEVTCFDKNFTWRPEGVWQGAAPDACACVSAAVTRVSSSKNGAQLQVELEIGVSGLLLQAHTGEALCEVELGEAYERPADAPALYLYYAAAGERVFDIAKRYHARAKDLAAANRLPCDGGAAQDCIAQAACLLIPAAQ</sequence>
<accession>A0A9D2BUS4</accession>
<dbReference type="AlphaFoldDB" id="A0A9D2BUS4"/>
<reference evidence="1" key="1">
    <citation type="journal article" date="2021" name="PeerJ">
        <title>Extensive microbial diversity within the chicken gut microbiome revealed by metagenomics and culture.</title>
        <authorList>
            <person name="Gilroy R."/>
            <person name="Ravi A."/>
            <person name="Getino M."/>
            <person name="Pursley I."/>
            <person name="Horton D.L."/>
            <person name="Alikhan N.F."/>
            <person name="Baker D."/>
            <person name="Gharbi K."/>
            <person name="Hall N."/>
            <person name="Watson M."/>
            <person name="Adriaenssens E.M."/>
            <person name="Foster-Nyarko E."/>
            <person name="Jarju S."/>
            <person name="Secka A."/>
            <person name="Antonio M."/>
            <person name="Oren A."/>
            <person name="Chaudhuri R.R."/>
            <person name="La Ragione R."/>
            <person name="Hildebrand F."/>
            <person name="Pallen M.J."/>
        </authorList>
    </citation>
    <scope>NUCLEOTIDE SEQUENCE</scope>
    <source>
        <strain evidence="1">ChiHecec2B26-7398</strain>
    </source>
</reference>
<evidence type="ECO:0000313" key="2">
    <source>
        <dbReference type="Proteomes" id="UP000886751"/>
    </source>
</evidence>
<organism evidence="1 2">
    <name type="scientific">Candidatus Gemmiger excrementipullorum</name>
    <dbReference type="NCBI Taxonomy" id="2838610"/>
    <lineage>
        <taxon>Bacteria</taxon>
        <taxon>Bacillati</taxon>
        <taxon>Bacillota</taxon>
        <taxon>Clostridia</taxon>
        <taxon>Eubacteriales</taxon>
        <taxon>Gemmiger</taxon>
    </lineage>
</organism>
<protein>
    <recommendedName>
        <fullName evidence="3">DUF3794 domain-containing protein</fullName>
    </recommendedName>
</protein>
<evidence type="ECO:0008006" key="3">
    <source>
        <dbReference type="Google" id="ProtNLM"/>
    </source>
</evidence>
<name>A0A9D2BUS4_9FIRM</name>
<reference evidence="1" key="2">
    <citation type="submission" date="2021-04" db="EMBL/GenBank/DDBJ databases">
        <authorList>
            <person name="Gilroy R."/>
        </authorList>
    </citation>
    <scope>NUCLEOTIDE SEQUENCE</scope>
    <source>
        <strain evidence="1">ChiHecec2B26-7398</strain>
    </source>
</reference>
<gene>
    <name evidence="1" type="ORF">H9846_02600</name>
</gene>
<comment type="caution">
    <text evidence="1">The sequence shown here is derived from an EMBL/GenBank/DDBJ whole genome shotgun (WGS) entry which is preliminary data.</text>
</comment>
<proteinExistence type="predicted"/>
<dbReference type="EMBL" id="DXEI01000046">
    <property type="protein sequence ID" value="HIX94327.1"/>
    <property type="molecule type" value="Genomic_DNA"/>
</dbReference>
<evidence type="ECO:0000313" key="1">
    <source>
        <dbReference type="EMBL" id="HIX94327.1"/>
    </source>
</evidence>
<dbReference type="Proteomes" id="UP000886751">
    <property type="component" value="Unassembled WGS sequence"/>
</dbReference>